<dbReference type="Proteomes" id="UP000275408">
    <property type="component" value="Unassembled WGS sequence"/>
</dbReference>
<keyword evidence="2 6" id="KW-0812">Transmembrane</keyword>
<keyword evidence="4 6" id="KW-0472">Membrane</keyword>
<evidence type="ECO:0000256" key="5">
    <source>
        <dbReference type="ARBA" id="ARBA00034834"/>
    </source>
</evidence>
<evidence type="ECO:0000256" key="6">
    <source>
        <dbReference type="SAM" id="Phobius"/>
    </source>
</evidence>
<feature type="transmembrane region" description="Helical" evidence="6">
    <location>
        <begin position="131"/>
        <end position="149"/>
    </location>
</feature>
<dbReference type="AlphaFoldDB" id="A0A3M6V0H0"/>
<comment type="subcellular location">
    <subcellularLocation>
        <location evidence="1">Membrane</location>
        <topology evidence="1">Multi-pass membrane protein</topology>
    </subcellularLocation>
</comment>
<dbReference type="PANTHER" id="PTHR34104">
    <property type="entry name" value="TRANSMEMBRANE PROTEIN 254"/>
    <property type="match status" value="1"/>
</dbReference>
<evidence type="ECO:0000256" key="3">
    <source>
        <dbReference type="ARBA" id="ARBA00022989"/>
    </source>
</evidence>
<evidence type="ECO:0000256" key="4">
    <source>
        <dbReference type="ARBA" id="ARBA00023136"/>
    </source>
</evidence>
<dbReference type="InterPro" id="IPR028110">
    <property type="entry name" value="TMEM254"/>
</dbReference>
<dbReference type="GO" id="GO:0016020">
    <property type="term" value="C:membrane"/>
    <property type="evidence" value="ECO:0007669"/>
    <property type="project" value="UniProtKB-SubCell"/>
</dbReference>
<feature type="non-terminal residue" evidence="7">
    <location>
        <position position="1"/>
    </location>
</feature>
<evidence type="ECO:0000313" key="7">
    <source>
        <dbReference type="EMBL" id="RMX59433.1"/>
    </source>
</evidence>
<evidence type="ECO:0000313" key="8">
    <source>
        <dbReference type="Proteomes" id="UP000275408"/>
    </source>
</evidence>
<sequence length="174" mass="20329">TCSVTTRIEHTHTPTHLPIHVLIIKFRLLKLPLIRQACVPKMAPPRVTTKKKDDSKDNSVSYEGDFFQFSPLFISIIIIFLMIFYWFVCYNIDVVPLHSMGPFGTFVSYLANNHLKLLRLGRMMFSRVTSFQWMFQTALVGFPSLGLLLRHRKQREIASKKFLLVLEKLKERVM</sequence>
<protein>
    <recommendedName>
        <fullName evidence="5">Transmembrane protein 254</fullName>
    </recommendedName>
</protein>
<feature type="transmembrane region" description="Helical" evidence="6">
    <location>
        <begin position="66"/>
        <end position="87"/>
    </location>
</feature>
<evidence type="ECO:0000256" key="1">
    <source>
        <dbReference type="ARBA" id="ARBA00004141"/>
    </source>
</evidence>
<reference evidence="7 8" key="1">
    <citation type="journal article" date="2018" name="Sci. Rep.">
        <title>Comparative analysis of the Pocillopora damicornis genome highlights role of immune system in coral evolution.</title>
        <authorList>
            <person name="Cunning R."/>
            <person name="Bay R.A."/>
            <person name="Gillette P."/>
            <person name="Baker A.C."/>
            <person name="Traylor-Knowles N."/>
        </authorList>
    </citation>
    <scope>NUCLEOTIDE SEQUENCE [LARGE SCALE GENOMIC DNA]</scope>
    <source>
        <strain evidence="7">RSMAS</strain>
        <tissue evidence="7">Whole animal</tissue>
    </source>
</reference>
<dbReference type="EMBL" id="RCHS01000353">
    <property type="protein sequence ID" value="RMX59433.1"/>
    <property type="molecule type" value="Genomic_DNA"/>
</dbReference>
<dbReference type="STRING" id="46731.A0A3M6V0H0"/>
<dbReference type="OrthoDB" id="9984821at2759"/>
<gene>
    <name evidence="7" type="ORF">pdam_00013040</name>
</gene>
<accession>A0A3M6V0H0</accession>
<comment type="caution">
    <text evidence="7">The sequence shown here is derived from an EMBL/GenBank/DDBJ whole genome shotgun (WGS) entry which is preliminary data.</text>
</comment>
<keyword evidence="3 6" id="KW-1133">Transmembrane helix</keyword>
<name>A0A3M6V0H0_POCDA</name>
<proteinExistence type="predicted"/>
<keyword evidence="8" id="KW-1185">Reference proteome</keyword>
<organism evidence="7 8">
    <name type="scientific">Pocillopora damicornis</name>
    <name type="common">Cauliflower coral</name>
    <name type="synonym">Millepora damicornis</name>
    <dbReference type="NCBI Taxonomy" id="46731"/>
    <lineage>
        <taxon>Eukaryota</taxon>
        <taxon>Metazoa</taxon>
        <taxon>Cnidaria</taxon>
        <taxon>Anthozoa</taxon>
        <taxon>Hexacorallia</taxon>
        <taxon>Scleractinia</taxon>
        <taxon>Astrocoeniina</taxon>
        <taxon>Pocilloporidae</taxon>
        <taxon>Pocillopora</taxon>
    </lineage>
</organism>
<evidence type="ECO:0000256" key="2">
    <source>
        <dbReference type="ARBA" id="ARBA00022692"/>
    </source>
</evidence>
<dbReference type="PANTHER" id="PTHR34104:SF3">
    <property type="entry name" value="TRANSMEMBRANE PROTEIN 254"/>
    <property type="match status" value="1"/>
</dbReference>